<organism evidence="2 3">
    <name type="scientific">Roseovarius aestuarii</name>
    <dbReference type="NCBI Taxonomy" id="475083"/>
    <lineage>
        <taxon>Bacteria</taxon>
        <taxon>Pseudomonadati</taxon>
        <taxon>Pseudomonadota</taxon>
        <taxon>Alphaproteobacteria</taxon>
        <taxon>Rhodobacterales</taxon>
        <taxon>Roseobacteraceae</taxon>
        <taxon>Roseovarius</taxon>
    </lineage>
</organism>
<reference evidence="2 3" key="1">
    <citation type="submission" date="2017-03" db="EMBL/GenBank/DDBJ databases">
        <authorList>
            <person name="Afonso C.L."/>
            <person name="Miller P.J."/>
            <person name="Scott M.A."/>
            <person name="Spackman E."/>
            <person name="Goraichik I."/>
            <person name="Dimitrov K.M."/>
            <person name="Suarez D.L."/>
            <person name="Swayne D.E."/>
        </authorList>
    </citation>
    <scope>NUCLEOTIDE SEQUENCE [LARGE SCALE GENOMIC DNA]</scope>
    <source>
        <strain evidence="2 3">CECT 7745</strain>
    </source>
</reference>
<dbReference type="Proteomes" id="UP000193224">
    <property type="component" value="Unassembled WGS sequence"/>
</dbReference>
<dbReference type="EMBL" id="FWXB01000016">
    <property type="protein sequence ID" value="SMC13750.1"/>
    <property type="molecule type" value="Genomic_DNA"/>
</dbReference>
<name>A0A1X7BW84_9RHOB</name>
<dbReference type="RefSeq" id="WP_139836476.1">
    <property type="nucleotide sequence ID" value="NZ_FWXB01000016.1"/>
</dbReference>
<dbReference type="OrthoDB" id="7742482at2"/>
<accession>A0A1X7BW84</accession>
<gene>
    <name evidence="2" type="ORF">ROA7745_03609</name>
</gene>
<evidence type="ECO:0000313" key="3">
    <source>
        <dbReference type="Proteomes" id="UP000193224"/>
    </source>
</evidence>
<evidence type="ECO:0000256" key="1">
    <source>
        <dbReference type="SAM" id="MobiDB-lite"/>
    </source>
</evidence>
<sequence>MTELTTLQSRIASLTQCSDSVSGRYRDLMLPGMTDGLSAMRLEIEETQLLRRLVFQNDTGNTIGIEVASGRVLRVAEPITHQLPAECADLIGQDLLEDHHDQISAVVDIFRNFCAGTETLRVESHILAEKKETSSVGIPGSKLCEPFLDLAKTPEILSGQNDLSVFAERCAPSATAILGLEGDVISFELGPDEFLKPLRDVADAEQAKASEKPGTERSEESEPNCIILSEHPANGRSLLRATASGSQVFVLFDTTALTKFLTFWTESRV</sequence>
<dbReference type="AlphaFoldDB" id="A0A1X7BW84"/>
<evidence type="ECO:0000313" key="2">
    <source>
        <dbReference type="EMBL" id="SMC13750.1"/>
    </source>
</evidence>
<feature type="region of interest" description="Disordered" evidence="1">
    <location>
        <begin position="205"/>
        <end position="224"/>
    </location>
</feature>
<keyword evidence="3" id="KW-1185">Reference proteome</keyword>
<proteinExistence type="predicted"/>
<protein>
    <submittedName>
        <fullName evidence="2">Uncharacterized protein</fullName>
    </submittedName>
</protein>
<feature type="compositionally biased region" description="Basic and acidic residues" evidence="1">
    <location>
        <begin position="205"/>
        <end position="220"/>
    </location>
</feature>